<dbReference type="CDD" id="cd04501">
    <property type="entry name" value="SGNH_hydrolase_like_4"/>
    <property type="match status" value="1"/>
</dbReference>
<evidence type="ECO:0000313" key="4">
    <source>
        <dbReference type="Proteomes" id="UP000249229"/>
    </source>
</evidence>
<evidence type="ECO:0000259" key="2">
    <source>
        <dbReference type="Pfam" id="PF13472"/>
    </source>
</evidence>
<reference evidence="3 4" key="1">
    <citation type="submission" date="2017-08" db="EMBL/GenBank/DDBJ databases">
        <title>Infants hospitalized years apart are colonized by the same room-sourced microbial strains.</title>
        <authorList>
            <person name="Brooks B."/>
            <person name="Olm M.R."/>
            <person name="Firek B.A."/>
            <person name="Baker R."/>
            <person name="Thomas B.C."/>
            <person name="Morowitz M.J."/>
            <person name="Banfield J.F."/>
        </authorList>
    </citation>
    <scope>NUCLEOTIDE SEQUENCE [LARGE SCALE GENOMIC DNA]</scope>
    <source>
        <strain evidence="3">S2_005_001_R1_22</strain>
    </source>
</reference>
<gene>
    <name evidence="3" type="ORF">DI544_09930</name>
</gene>
<name>A0A2W5QPM3_9SPHN</name>
<dbReference type="PANTHER" id="PTHR30383">
    <property type="entry name" value="THIOESTERASE 1/PROTEASE 1/LYSOPHOSPHOLIPASE L1"/>
    <property type="match status" value="1"/>
</dbReference>
<dbReference type="GO" id="GO:0004622">
    <property type="term" value="F:phosphatidylcholine lysophospholipase activity"/>
    <property type="evidence" value="ECO:0007669"/>
    <property type="project" value="TreeGrafter"/>
</dbReference>
<dbReference type="EMBL" id="QFQI01000007">
    <property type="protein sequence ID" value="PZQ59837.1"/>
    <property type="molecule type" value="Genomic_DNA"/>
</dbReference>
<sequence length="271" mass="28550">MMREVPVLAALLTAAALATAPIAAVAQAIVPGDPYADDPAGIVAQPCPDHPKPANGEEWRMSNLHMLTRDHGQLCRYAAANAELKQPVRVVFIGDSITDGWIGADPSLFTDGVVDRGIGGQTTSQMLIRFRQDVIALRPQAVHIMAGTNDIAGNTGAQTMETVQGHIQSMAELARAHGIKVILASIPPAGAFPWSPARRPVPQIAAMNAWLRGYARANGFTYVDYHGAMATADGAMKPGLATDGVHPTPAGYAVMRPLARAAIAQALGTRR</sequence>
<evidence type="ECO:0000256" key="1">
    <source>
        <dbReference type="SAM" id="SignalP"/>
    </source>
</evidence>
<proteinExistence type="predicted"/>
<keyword evidence="1" id="KW-0732">Signal</keyword>
<feature type="chain" id="PRO_5015915000" evidence="1">
    <location>
        <begin position="27"/>
        <end position="271"/>
    </location>
</feature>
<dbReference type="InterPro" id="IPR036514">
    <property type="entry name" value="SGNH_hydro_sf"/>
</dbReference>
<dbReference type="SUPFAM" id="SSF52266">
    <property type="entry name" value="SGNH hydrolase"/>
    <property type="match status" value="1"/>
</dbReference>
<accession>A0A2W5QPM3</accession>
<evidence type="ECO:0000313" key="3">
    <source>
        <dbReference type="EMBL" id="PZQ59837.1"/>
    </source>
</evidence>
<dbReference type="Gene3D" id="3.40.50.1110">
    <property type="entry name" value="SGNH hydrolase"/>
    <property type="match status" value="1"/>
</dbReference>
<dbReference type="Pfam" id="PF13472">
    <property type="entry name" value="Lipase_GDSL_2"/>
    <property type="match status" value="1"/>
</dbReference>
<dbReference type="PANTHER" id="PTHR30383:SF5">
    <property type="entry name" value="SGNH HYDROLASE-TYPE ESTERASE DOMAIN-CONTAINING PROTEIN"/>
    <property type="match status" value="1"/>
</dbReference>
<feature type="signal peptide" evidence="1">
    <location>
        <begin position="1"/>
        <end position="26"/>
    </location>
</feature>
<dbReference type="InterPro" id="IPR051532">
    <property type="entry name" value="Ester_Hydrolysis_Enzymes"/>
</dbReference>
<dbReference type="AlphaFoldDB" id="A0A2W5QPM3"/>
<dbReference type="Proteomes" id="UP000249229">
    <property type="component" value="Unassembled WGS sequence"/>
</dbReference>
<organism evidence="3 4">
    <name type="scientific">Sphingomonas taxi</name>
    <dbReference type="NCBI Taxonomy" id="1549858"/>
    <lineage>
        <taxon>Bacteria</taxon>
        <taxon>Pseudomonadati</taxon>
        <taxon>Pseudomonadota</taxon>
        <taxon>Alphaproteobacteria</taxon>
        <taxon>Sphingomonadales</taxon>
        <taxon>Sphingomonadaceae</taxon>
        <taxon>Sphingomonas</taxon>
    </lineage>
</organism>
<dbReference type="InterPro" id="IPR013830">
    <property type="entry name" value="SGNH_hydro"/>
</dbReference>
<comment type="caution">
    <text evidence="3">The sequence shown here is derived from an EMBL/GenBank/DDBJ whole genome shotgun (WGS) entry which is preliminary data.</text>
</comment>
<protein>
    <submittedName>
        <fullName evidence="3">GDSL family lipase</fullName>
    </submittedName>
</protein>
<feature type="domain" description="SGNH hydrolase-type esterase" evidence="2">
    <location>
        <begin position="92"/>
        <end position="254"/>
    </location>
</feature>